<accession>A0A2M9CCH0</accession>
<dbReference type="SUPFAM" id="SSF56601">
    <property type="entry name" value="beta-lactamase/transpeptidase-like"/>
    <property type="match status" value="1"/>
</dbReference>
<proteinExistence type="inferred from homology"/>
<comment type="similarity">
    <text evidence="2">Belongs to the transpeptidase family.</text>
</comment>
<dbReference type="AlphaFoldDB" id="A0A2M9CCH0"/>
<evidence type="ECO:0000313" key="7">
    <source>
        <dbReference type="Proteomes" id="UP000231693"/>
    </source>
</evidence>
<dbReference type="Gene3D" id="3.90.1310.10">
    <property type="entry name" value="Penicillin-binding protein 2a (Domain 2)"/>
    <property type="match status" value="1"/>
</dbReference>
<evidence type="ECO:0000256" key="1">
    <source>
        <dbReference type="ARBA" id="ARBA00004370"/>
    </source>
</evidence>
<feature type="domain" description="Penicillin-binding protein transpeptidase" evidence="4">
    <location>
        <begin position="258"/>
        <end position="564"/>
    </location>
</feature>
<gene>
    <name evidence="6" type="ORF">CLV28_2887</name>
</gene>
<dbReference type="GO" id="GO:0071555">
    <property type="term" value="P:cell wall organization"/>
    <property type="evidence" value="ECO:0007669"/>
    <property type="project" value="TreeGrafter"/>
</dbReference>
<evidence type="ECO:0000313" key="6">
    <source>
        <dbReference type="EMBL" id="PJJ69077.1"/>
    </source>
</evidence>
<reference evidence="6 7" key="1">
    <citation type="submission" date="2017-11" db="EMBL/GenBank/DDBJ databases">
        <title>Genomic Encyclopedia of Archaeal and Bacterial Type Strains, Phase II (KMG-II): From Individual Species to Whole Genera.</title>
        <authorList>
            <person name="Goeker M."/>
        </authorList>
    </citation>
    <scope>NUCLEOTIDE SEQUENCE [LARGE SCALE GENOMIC DNA]</scope>
    <source>
        <strain evidence="6 7">DSM 25478</strain>
    </source>
</reference>
<dbReference type="Pfam" id="PF03717">
    <property type="entry name" value="PBP_dimer"/>
    <property type="match status" value="1"/>
</dbReference>
<dbReference type="InterPro" id="IPR001460">
    <property type="entry name" value="PCN-bd_Tpept"/>
</dbReference>
<keyword evidence="7" id="KW-1185">Reference proteome</keyword>
<dbReference type="RefSeq" id="WP_239073252.1">
    <property type="nucleotide sequence ID" value="NZ_BOOX01000008.1"/>
</dbReference>
<organism evidence="6 7">
    <name type="scientific">Sediminihabitans luteus</name>
    <dbReference type="NCBI Taxonomy" id="1138585"/>
    <lineage>
        <taxon>Bacteria</taxon>
        <taxon>Bacillati</taxon>
        <taxon>Actinomycetota</taxon>
        <taxon>Actinomycetes</taxon>
        <taxon>Micrococcales</taxon>
        <taxon>Cellulomonadaceae</taxon>
        <taxon>Sediminihabitans</taxon>
    </lineage>
</organism>
<comment type="caution">
    <text evidence="6">The sequence shown here is derived from an EMBL/GenBank/DDBJ whole genome shotgun (WGS) entry which is preliminary data.</text>
</comment>
<keyword evidence="3" id="KW-0472">Membrane</keyword>
<comment type="subcellular location">
    <subcellularLocation>
        <location evidence="1">Membrane</location>
    </subcellularLocation>
</comment>
<dbReference type="InterPro" id="IPR036138">
    <property type="entry name" value="PBP_dimer_sf"/>
</dbReference>
<dbReference type="GO" id="GO:0005886">
    <property type="term" value="C:plasma membrane"/>
    <property type="evidence" value="ECO:0007669"/>
    <property type="project" value="TreeGrafter"/>
</dbReference>
<dbReference type="Pfam" id="PF00905">
    <property type="entry name" value="Transpeptidase"/>
    <property type="match status" value="1"/>
</dbReference>
<dbReference type="GO" id="GO:0008658">
    <property type="term" value="F:penicillin binding"/>
    <property type="evidence" value="ECO:0007669"/>
    <property type="project" value="InterPro"/>
</dbReference>
<evidence type="ECO:0000259" key="5">
    <source>
        <dbReference type="Pfam" id="PF03717"/>
    </source>
</evidence>
<evidence type="ECO:0000259" key="4">
    <source>
        <dbReference type="Pfam" id="PF00905"/>
    </source>
</evidence>
<dbReference type="InterPro" id="IPR050515">
    <property type="entry name" value="Beta-lactam/transpept"/>
</dbReference>
<dbReference type="Gene3D" id="3.30.450.330">
    <property type="match status" value="1"/>
</dbReference>
<dbReference type="EMBL" id="PGFE01000006">
    <property type="protein sequence ID" value="PJJ69077.1"/>
    <property type="molecule type" value="Genomic_DNA"/>
</dbReference>
<dbReference type="InterPro" id="IPR012338">
    <property type="entry name" value="Beta-lactam/transpept-like"/>
</dbReference>
<name>A0A2M9CCH0_9CELL</name>
<dbReference type="InterPro" id="IPR005311">
    <property type="entry name" value="PBP_dimer"/>
</dbReference>
<dbReference type="Gene3D" id="3.40.710.10">
    <property type="entry name" value="DD-peptidase/beta-lactamase superfamily"/>
    <property type="match status" value="1"/>
</dbReference>
<dbReference type="Proteomes" id="UP000231693">
    <property type="component" value="Unassembled WGS sequence"/>
</dbReference>
<dbReference type="PANTHER" id="PTHR30627:SF1">
    <property type="entry name" value="PEPTIDOGLYCAN D,D-TRANSPEPTIDASE FTSI"/>
    <property type="match status" value="1"/>
</dbReference>
<dbReference type="PANTHER" id="PTHR30627">
    <property type="entry name" value="PEPTIDOGLYCAN D,D-TRANSPEPTIDASE"/>
    <property type="match status" value="1"/>
</dbReference>
<sequence length="587" mass="60623">MLGVIAALVVAVFAARLVQVQGINGPAVAAEALESRLGTVTELAHRGDITDADGVVLATSVERYEVFADQKVIAEFVPADWQKVDGKTVEGRGAVAVARLLAPALGRDPLELAAELVPADGASFNRHKVLAKDVVPEVQRVIAGLGLSSMIGTTLTAERLYPAGTVAGNLVGYTGREDDGSLVGRGGAESMFESDLAGTAGTFTYERGLGGQQIPTGEEERVDAVPGKDVALTILNDVQWKAEDSLNDAVRSTGASYGIAVVMDVRTGQLVALADSGAVDPNDRSTSAVANGSRAVSNVFEPGSTGKVVTMAALLESGLAKADSEFSVPDTYTTSNGETFHDSHDHPTERLTLAGILAASSNTGTVMAGQELPNQVRYDYLRKFGFGQKTGLGMPGESAGLLADVDDWDGRTQYTVLFGQGLAVNAIQATDVFATIANGGVRVEPSIVRGTTDEDGTFTPAPAPTSTRVVSEKTAETVLHMMEGVVDGDGGTGKAAAVPGYRVAGKTGTAQMAGAGGALSSYMSSFIGVAPVDDPRYAVAVFLKDPRTSIYGGDVAAPVFADVMGFTLQHTGVAPSTEAAEPLPQEW</sequence>
<evidence type="ECO:0000256" key="2">
    <source>
        <dbReference type="ARBA" id="ARBA00007171"/>
    </source>
</evidence>
<dbReference type="SUPFAM" id="SSF56519">
    <property type="entry name" value="Penicillin binding protein dimerisation domain"/>
    <property type="match status" value="1"/>
</dbReference>
<evidence type="ECO:0000256" key="3">
    <source>
        <dbReference type="ARBA" id="ARBA00023136"/>
    </source>
</evidence>
<feature type="domain" description="Penicillin-binding protein dimerisation" evidence="5">
    <location>
        <begin position="44"/>
        <end position="215"/>
    </location>
</feature>
<protein>
    <submittedName>
        <fullName evidence="6">Peptidoglycan synthetase FtsI</fullName>
    </submittedName>
</protein>